<evidence type="ECO:0000313" key="1">
    <source>
        <dbReference type="EMBL" id="KAG5615311.1"/>
    </source>
</evidence>
<dbReference type="AlphaFoldDB" id="A0A9J5ZTJ8"/>
<gene>
    <name evidence="1" type="ORF">H5410_015135</name>
</gene>
<name>A0A9J5ZTJ8_SOLCO</name>
<dbReference type="Proteomes" id="UP000824120">
    <property type="component" value="Chromosome 3"/>
</dbReference>
<comment type="caution">
    <text evidence="1">The sequence shown here is derived from an EMBL/GenBank/DDBJ whole genome shotgun (WGS) entry which is preliminary data.</text>
</comment>
<dbReference type="EMBL" id="JACXVP010000003">
    <property type="protein sequence ID" value="KAG5615311.1"/>
    <property type="molecule type" value="Genomic_DNA"/>
</dbReference>
<protein>
    <submittedName>
        <fullName evidence="1">Uncharacterized protein</fullName>
    </submittedName>
</protein>
<accession>A0A9J5ZTJ8</accession>
<evidence type="ECO:0000313" key="2">
    <source>
        <dbReference type="Proteomes" id="UP000824120"/>
    </source>
</evidence>
<proteinExistence type="predicted"/>
<organism evidence="1 2">
    <name type="scientific">Solanum commersonii</name>
    <name type="common">Commerson's wild potato</name>
    <name type="synonym">Commerson's nightshade</name>
    <dbReference type="NCBI Taxonomy" id="4109"/>
    <lineage>
        <taxon>Eukaryota</taxon>
        <taxon>Viridiplantae</taxon>
        <taxon>Streptophyta</taxon>
        <taxon>Embryophyta</taxon>
        <taxon>Tracheophyta</taxon>
        <taxon>Spermatophyta</taxon>
        <taxon>Magnoliopsida</taxon>
        <taxon>eudicotyledons</taxon>
        <taxon>Gunneridae</taxon>
        <taxon>Pentapetalae</taxon>
        <taxon>asterids</taxon>
        <taxon>lamiids</taxon>
        <taxon>Solanales</taxon>
        <taxon>Solanaceae</taxon>
        <taxon>Solanoideae</taxon>
        <taxon>Solaneae</taxon>
        <taxon>Solanum</taxon>
    </lineage>
</organism>
<keyword evidence="2" id="KW-1185">Reference proteome</keyword>
<reference evidence="1 2" key="1">
    <citation type="submission" date="2020-09" db="EMBL/GenBank/DDBJ databases">
        <title>De no assembly of potato wild relative species, Solanum commersonii.</title>
        <authorList>
            <person name="Cho K."/>
        </authorList>
    </citation>
    <scope>NUCLEOTIDE SEQUENCE [LARGE SCALE GENOMIC DNA]</scope>
    <source>
        <strain evidence="1">LZ3.2</strain>
        <tissue evidence="1">Leaf</tissue>
    </source>
</reference>
<sequence>MRKPFMRDLLRLRRLRGQIEWEIGLTRILEQPYQNSKIAKNAILRVNFKVEYLLAHKELEGAKTIKIKVLRVSFPTHLVSPHSEFG</sequence>